<keyword evidence="2" id="KW-1185">Reference proteome</keyword>
<evidence type="ECO:0000313" key="1">
    <source>
        <dbReference type="EMBL" id="KAK8928909.1"/>
    </source>
</evidence>
<sequence length="93" mass="10065">MEILYRENVLVPGLNEATHGRDEGQRSDRDAGKIGKMGKRNSVFIILAFSKSSSKLLLDLSHSGDLRITSSLFGLADSTTPSSIKTCLVVEAL</sequence>
<dbReference type="EMBL" id="JBBWWQ010000015">
    <property type="protein sequence ID" value="KAK8928909.1"/>
    <property type="molecule type" value="Genomic_DNA"/>
</dbReference>
<name>A0AAP0B5N4_9ASPA</name>
<proteinExistence type="predicted"/>
<comment type="caution">
    <text evidence="1">The sequence shown here is derived from an EMBL/GenBank/DDBJ whole genome shotgun (WGS) entry which is preliminary data.</text>
</comment>
<dbReference type="Proteomes" id="UP001418222">
    <property type="component" value="Unassembled WGS sequence"/>
</dbReference>
<accession>A0AAP0B5N4</accession>
<organism evidence="1 2">
    <name type="scientific">Platanthera zijinensis</name>
    <dbReference type="NCBI Taxonomy" id="2320716"/>
    <lineage>
        <taxon>Eukaryota</taxon>
        <taxon>Viridiplantae</taxon>
        <taxon>Streptophyta</taxon>
        <taxon>Embryophyta</taxon>
        <taxon>Tracheophyta</taxon>
        <taxon>Spermatophyta</taxon>
        <taxon>Magnoliopsida</taxon>
        <taxon>Liliopsida</taxon>
        <taxon>Asparagales</taxon>
        <taxon>Orchidaceae</taxon>
        <taxon>Orchidoideae</taxon>
        <taxon>Orchideae</taxon>
        <taxon>Orchidinae</taxon>
        <taxon>Platanthera</taxon>
    </lineage>
</organism>
<evidence type="ECO:0000313" key="2">
    <source>
        <dbReference type="Proteomes" id="UP001418222"/>
    </source>
</evidence>
<dbReference type="AlphaFoldDB" id="A0AAP0B5N4"/>
<reference evidence="1 2" key="1">
    <citation type="journal article" date="2022" name="Nat. Plants">
        <title>Genomes of leafy and leafless Platanthera orchids illuminate the evolution of mycoheterotrophy.</title>
        <authorList>
            <person name="Li M.H."/>
            <person name="Liu K.W."/>
            <person name="Li Z."/>
            <person name="Lu H.C."/>
            <person name="Ye Q.L."/>
            <person name="Zhang D."/>
            <person name="Wang J.Y."/>
            <person name="Li Y.F."/>
            <person name="Zhong Z.M."/>
            <person name="Liu X."/>
            <person name="Yu X."/>
            <person name="Liu D.K."/>
            <person name="Tu X.D."/>
            <person name="Liu B."/>
            <person name="Hao Y."/>
            <person name="Liao X.Y."/>
            <person name="Jiang Y.T."/>
            <person name="Sun W.H."/>
            <person name="Chen J."/>
            <person name="Chen Y.Q."/>
            <person name="Ai Y."/>
            <person name="Zhai J.W."/>
            <person name="Wu S.S."/>
            <person name="Zhou Z."/>
            <person name="Hsiao Y.Y."/>
            <person name="Wu W.L."/>
            <person name="Chen Y.Y."/>
            <person name="Lin Y.F."/>
            <person name="Hsu J.L."/>
            <person name="Li C.Y."/>
            <person name="Wang Z.W."/>
            <person name="Zhao X."/>
            <person name="Zhong W.Y."/>
            <person name="Ma X.K."/>
            <person name="Ma L."/>
            <person name="Huang J."/>
            <person name="Chen G.Z."/>
            <person name="Huang M.Z."/>
            <person name="Huang L."/>
            <person name="Peng D.H."/>
            <person name="Luo Y.B."/>
            <person name="Zou S.Q."/>
            <person name="Chen S.P."/>
            <person name="Lan S."/>
            <person name="Tsai W.C."/>
            <person name="Van de Peer Y."/>
            <person name="Liu Z.J."/>
        </authorList>
    </citation>
    <scope>NUCLEOTIDE SEQUENCE [LARGE SCALE GENOMIC DNA]</scope>
    <source>
        <strain evidence="1">Lor287</strain>
    </source>
</reference>
<protein>
    <submittedName>
        <fullName evidence="1">Uncharacterized protein</fullName>
    </submittedName>
</protein>
<gene>
    <name evidence="1" type="ORF">KSP39_PZI017952</name>
</gene>